<evidence type="ECO:0000256" key="3">
    <source>
        <dbReference type="ARBA" id="ARBA00015405"/>
    </source>
</evidence>
<dbReference type="EMBL" id="KQ414670">
    <property type="protein sequence ID" value="KOC64346.1"/>
    <property type="molecule type" value="Genomic_DNA"/>
</dbReference>
<dbReference type="GO" id="GO:0005634">
    <property type="term" value="C:nucleus"/>
    <property type="evidence" value="ECO:0007669"/>
    <property type="project" value="UniProtKB-SubCell"/>
</dbReference>
<dbReference type="GO" id="GO:0003682">
    <property type="term" value="F:chromatin binding"/>
    <property type="evidence" value="ECO:0007669"/>
    <property type="project" value="TreeGrafter"/>
</dbReference>
<gene>
    <name evidence="5" type="ORF">WH47_01514</name>
</gene>
<organism evidence="5 6">
    <name type="scientific">Habropoda laboriosa</name>
    <dbReference type="NCBI Taxonomy" id="597456"/>
    <lineage>
        <taxon>Eukaryota</taxon>
        <taxon>Metazoa</taxon>
        <taxon>Ecdysozoa</taxon>
        <taxon>Arthropoda</taxon>
        <taxon>Hexapoda</taxon>
        <taxon>Insecta</taxon>
        <taxon>Pterygota</taxon>
        <taxon>Neoptera</taxon>
        <taxon>Endopterygota</taxon>
        <taxon>Hymenoptera</taxon>
        <taxon>Apocrita</taxon>
        <taxon>Aculeata</taxon>
        <taxon>Apoidea</taxon>
        <taxon>Anthophila</taxon>
        <taxon>Apidae</taxon>
        <taxon>Habropoda</taxon>
    </lineage>
</organism>
<reference evidence="5 6" key="1">
    <citation type="submission" date="2015-07" db="EMBL/GenBank/DDBJ databases">
        <title>The genome of Habropoda laboriosa.</title>
        <authorList>
            <person name="Pan H."/>
            <person name="Kapheim K."/>
        </authorList>
    </citation>
    <scope>NUCLEOTIDE SEQUENCE [LARGE SCALE GENOMIC DNA]</scope>
    <source>
        <strain evidence="5">0110345459</strain>
    </source>
</reference>
<evidence type="ECO:0000256" key="4">
    <source>
        <dbReference type="ARBA" id="ARBA00023242"/>
    </source>
</evidence>
<evidence type="ECO:0000313" key="6">
    <source>
        <dbReference type="Proteomes" id="UP000053825"/>
    </source>
</evidence>
<dbReference type="PANTHER" id="PTHR13489:SF0">
    <property type="entry name" value="MINI-CHROMOSOME MAINTENANCE COMPLEX-BINDING PROTEIN"/>
    <property type="match status" value="1"/>
</dbReference>
<proteinExistence type="inferred from homology"/>
<dbReference type="OrthoDB" id="329666at2759"/>
<evidence type="ECO:0000256" key="1">
    <source>
        <dbReference type="ARBA" id="ARBA00004123"/>
    </source>
</evidence>
<dbReference type="PANTHER" id="PTHR13489">
    <property type="entry name" value="MINI-CHROMOSOME MAINTENANCE COMPLEX-BINDING PROTEIN"/>
    <property type="match status" value="1"/>
</dbReference>
<name>A0A0L7R0M9_9HYME</name>
<keyword evidence="4" id="KW-0539">Nucleus</keyword>
<evidence type="ECO:0000256" key="2">
    <source>
        <dbReference type="ARBA" id="ARBA00007925"/>
    </source>
</evidence>
<dbReference type="Pfam" id="PF09739">
    <property type="entry name" value="MCM_bind"/>
    <property type="match status" value="1"/>
</dbReference>
<dbReference type="InterPro" id="IPR019140">
    <property type="entry name" value="MCM_complex-bd"/>
</dbReference>
<keyword evidence="6" id="KW-1185">Reference proteome</keyword>
<dbReference type="STRING" id="597456.A0A0L7R0M9"/>
<dbReference type="AlphaFoldDB" id="A0A0L7R0M9"/>
<accession>A0A0L7R0M9</accession>
<dbReference type="GO" id="GO:0006261">
    <property type="term" value="P:DNA-templated DNA replication"/>
    <property type="evidence" value="ECO:0007669"/>
    <property type="project" value="TreeGrafter"/>
</dbReference>
<protein>
    <recommendedName>
        <fullName evidence="3">Mini-chromosome maintenance complex-binding protein</fullName>
    </recommendedName>
</protein>
<sequence length="527" mass="61407">MIQDMHNPEYYFQQYEVKNSESGMHELRCGMYADSAKCLPHEEILVESEKNKSSERHTCIVISIPGLNNWVKKRQKESVYSSRNATSSSHKRGLDENNCETMNYLEPIRKKEKVSQMDAEKMDTTEDDTRKQCALSKEYILNFPIPIDDGKACIVKIYEETAIKLNEIIEIIGFISLDPLLNTVHDFDETMTEAEMNVHHPPTSLVPRLHAIKIIHSIKQDIKTLPQMMSKAELVRYDLRVMLSQLLFGDHLAADYLICHLLSSIYMRRDYLCLGTYPLNITHFPMVEYKEFAKELYKFIILLTEKSHLLEITLENLNDLTLSPKKDYECNRLTSGVLQLSDNTHLVIDETGLTTGEISYAGRENYNALCDLVNFQKVTYDFKFYKMDYETDIPVLILSEAKSFIPCETQVVLKIDSESKNIYPEIVGIAEQYLRDEDRLANIRQYLEVVRDVKFEFNDEDVIKEIQNDFVRLKEINKNANRLHSLMVLARLLSLSYGSNTLTRQYWKQAVQMELERLNRLPEKKEI</sequence>
<evidence type="ECO:0000313" key="5">
    <source>
        <dbReference type="EMBL" id="KOC64346.1"/>
    </source>
</evidence>
<comment type="similarity">
    <text evidence="2">Belongs to the MCMBP family.</text>
</comment>
<dbReference type="Proteomes" id="UP000053825">
    <property type="component" value="Unassembled WGS sequence"/>
</dbReference>
<comment type="subcellular location">
    <subcellularLocation>
        <location evidence="1">Nucleus</location>
    </subcellularLocation>
</comment>